<reference evidence="1" key="2">
    <citation type="submission" date="2023-12" db="EMBL/GenBank/DDBJ databases">
        <authorList>
            <person name="Sun Q."/>
            <person name="Inoue M."/>
        </authorList>
    </citation>
    <scope>NUCLEOTIDE SEQUENCE</scope>
    <source>
        <strain evidence="1">JCM 17590</strain>
    </source>
</reference>
<accession>A0ABP7ZD18</accession>
<sequence length="139" mass="15506">MPLTETELLVLTQIHIIGLRHFDGTTAELNDYVGLSVQPDIVQRLIDDHLIYRSDDDERLFRTTDAGPQALAGCQDLVDAVRSLFLLQAELWNAGARDIRVLGPNDIAHRVDDIEVRHEDDLVLDEATVARIKAIVGAE</sequence>
<dbReference type="RefSeq" id="WP_344789716.1">
    <property type="nucleotide sequence ID" value="NZ_BAABBV010000001.1"/>
</dbReference>
<gene>
    <name evidence="1" type="ORF">GCM10022286_00310</name>
</gene>
<organism evidence="1 2">
    <name type="scientific">Gryllotalpicola daejeonensis</name>
    <dbReference type="NCBI Taxonomy" id="993087"/>
    <lineage>
        <taxon>Bacteria</taxon>
        <taxon>Bacillati</taxon>
        <taxon>Actinomycetota</taxon>
        <taxon>Actinomycetes</taxon>
        <taxon>Micrococcales</taxon>
        <taxon>Microbacteriaceae</taxon>
        <taxon>Gryllotalpicola</taxon>
    </lineage>
</organism>
<protein>
    <submittedName>
        <fullName evidence="1">Uncharacterized protein</fullName>
    </submittedName>
</protein>
<reference evidence="1" key="1">
    <citation type="journal article" date="2014" name="Int. J. Syst. Evol. Microbiol.">
        <title>Complete genome of a new Firmicutes species belonging to the dominant human colonic microbiota ('Ruminococcus bicirculans') reveals two chromosomes and a selective capacity to utilize plant glucans.</title>
        <authorList>
            <consortium name="NISC Comparative Sequencing Program"/>
            <person name="Wegmann U."/>
            <person name="Louis P."/>
            <person name="Goesmann A."/>
            <person name="Henrissat B."/>
            <person name="Duncan S.H."/>
            <person name="Flint H.J."/>
        </authorList>
    </citation>
    <scope>NUCLEOTIDE SEQUENCE</scope>
    <source>
        <strain evidence="1">JCM 17590</strain>
    </source>
</reference>
<proteinExistence type="predicted"/>
<keyword evidence="2" id="KW-1185">Reference proteome</keyword>
<comment type="caution">
    <text evidence="1">The sequence shown here is derived from an EMBL/GenBank/DDBJ whole genome shotgun (WGS) entry which is preliminary data.</text>
</comment>
<evidence type="ECO:0000313" key="2">
    <source>
        <dbReference type="Proteomes" id="UP001415169"/>
    </source>
</evidence>
<dbReference type="Proteomes" id="UP001415169">
    <property type="component" value="Unassembled WGS sequence"/>
</dbReference>
<name>A0ABP7ZD18_9MICO</name>
<evidence type="ECO:0000313" key="1">
    <source>
        <dbReference type="EMBL" id="GAA4153651.1"/>
    </source>
</evidence>
<dbReference type="EMBL" id="BAABBV010000001">
    <property type="protein sequence ID" value="GAA4153651.1"/>
    <property type="molecule type" value="Genomic_DNA"/>
</dbReference>